<dbReference type="EMBL" id="JAVLVT010000003">
    <property type="protein sequence ID" value="MDS1270083.1"/>
    <property type="molecule type" value="Genomic_DNA"/>
</dbReference>
<evidence type="ECO:0000313" key="1">
    <source>
        <dbReference type="EMBL" id="MDS1270083.1"/>
    </source>
</evidence>
<evidence type="ECO:0000313" key="2">
    <source>
        <dbReference type="Proteomes" id="UP001250214"/>
    </source>
</evidence>
<dbReference type="Proteomes" id="UP001250214">
    <property type="component" value="Unassembled WGS sequence"/>
</dbReference>
<organism evidence="1 2">
    <name type="scientific">Lipingzhangella rawalii</name>
    <dbReference type="NCBI Taxonomy" id="2055835"/>
    <lineage>
        <taxon>Bacteria</taxon>
        <taxon>Bacillati</taxon>
        <taxon>Actinomycetota</taxon>
        <taxon>Actinomycetes</taxon>
        <taxon>Streptosporangiales</taxon>
        <taxon>Nocardiopsidaceae</taxon>
        <taxon>Lipingzhangella</taxon>
    </lineage>
</organism>
<dbReference type="RefSeq" id="WP_310911625.1">
    <property type="nucleotide sequence ID" value="NZ_JAVLVT010000003.1"/>
</dbReference>
<sequence>MSHPRLNNPRARLAKVTEAMRVKRAPRHARFRADQAVSELWQELTTGTLRPMYHSGSADVAVISIGRGVNVWCREGKFIWNDAAGGTVSHPANDPAGCAAKLRRIPLLSGGLPRPVSTAA</sequence>
<accession>A0ABU2H459</accession>
<gene>
    <name evidence="1" type="ORF">RIF23_07230</name>
</gene>
<proteinExistence type="predicted"/>
<name>A0ABU2H459_9ACTN</name>
<keyword evidence="2" id="KW-1185">Reference proteome</keyword>
<comment type="caution">
    <text evidence="1">The sequence shown here is derived from an EMBL/GenBank/DDBJ whole genome shotgun (WGS) entry which is preliminary data.</text>
</comment>
<protein>
    <submittedName>
        <fullName evidence="1">Uncharacterized protein</fullName>
    </submittedName>
</protein>
<reference evidence="2" key="1">
    <citation type="submission" date="2023-07" db="EMBL/GenBank/DDBJ databases">
        <title>Novel species in the genus Lipingzhangella isolated from Sambhar Salt Lake.</title>
        <authorList>
            <person name="Jiya N."/>
            <person name="Kajale S."/>
            <person name="Sharma A."/>
        </authorList>
    </citation>
    <scope>NUCLEOTIDE SEQUENCE [LARGE SCALE GENOMIC DNA]</scope>
    <source>
        <strain evidence="2">LS1_29</strain>
    </source>
</reference>